<dbReference type="Pfam" id="PF04963">
    <property type="entry name" value="Sigma54_CBD"/>
    <property type="match status" value="1"/>
</dbReference>
<name>A0A5Q0M8R4_VARPD</name>
<protein>
    <recommendedName>
        <fullName evidence="9">RNA polymerase sigma-54 factor</fullName>
    </recommendedName>
</protein>
<keyword evidence="5 9" id="KW-0805">Transcription regulation</keyword>
<dbReference type="GO" id="GO:0016987">
    <property type="term" value="F:sigma factor activity"/>
    <property type="evidence" value="ECO:0007669"/>
    <property type="project" value="UniProtKB-KW"/>
</dbReference>
<dbReference type="PROSITE" id="PS00717">
    <property type="entry name" value="SIGMA54_1"/>
    <property type="match status" value="1"/>
</dbReference>
<gene>
    <name evidence="12" type="primary">rpoN</name>
    <name evidence="12" type="ORF">GFK26_27160</name>
</gene>
<dbReference type="GO" id="GO:0016779">
    <property type="term" value="F:nucleotidyltransferase activity"/>
    <property type="evidence" value="ECO:0007669"/>
    <property type="project" value="UniProtKB-KW"/>
</dbReference>
<dbReference type="PIRSF" id="PIRSF000774">
    <property type="entry name" value="RpoN"/>
    <property type="match status" value="1"/>
</dbReference>
<dbReference type="Gene3D" id="1.10.10.60">
    <property type="entry name" value="Homeodomain-like"/>
    <property type="match status" value="1"/>
</dbReference>
<comment type="similarity">
    <text evidence="1 9">Belongs to the sigma-54 factor family.</text>
</comment>
<evidence type="ECO:0000256" key="4">
    <source>
        <dbReference type="ARBA" id="ARBA00022695"/>
    </source>
</evidence>
<organism evidence="12 13">
    <name type="scientific">Variovorax paradoxus</name>
    <dbReference type="NCBI Taxonomy" id="34073"/>
    <lineage>
        <taxon>Bacteria</taxon>
        <taxon>Pseudomonadati</taxon>
        <taxon>Pseudomonadota</taxon>
        <taxon>Betaproteobacteria</taxon>
        <taxon>Burkholderiales</taxon>
        <taxon>Comamonadaceae</taxon>
        <taxon>Variovorax</taxon>
    </lineage>
</organism>
<keyword evidence="8 9" id="KW-0804">Transcription</keyword>
<evidence type="ECO:0000256" key="6">
    <source>
        <dbReference type="ARBA" id="ARBA00023082"/>
    </source>
</evidence>
<evidence type="ECO:0000259" key="10">
    <source>
        <dbReference type="Pfam" id="PF04552"/>
    </source>
</evidence>
<evidence type="ECO:0000256" key="3">
    <source>
        <dbReference type="ARBA" id="ARBA00022679"/>
    </source>
</evidence>
<dbReference type="Gene3D" id="1.10.10.1330">
    <property type="entry name" value="RNA polymerase sigma-54 factor, core-binding domain"/>
    <property type="match status" value="1"/>
</dbReference>
<dbReference type="PANTHER" id="PTHR32248:SF4">
    <property type="entry name" value="RNA POLYMERASE SIGMA-54 FACTOR"/>
    <property type="match status" value="1"/>
</dbReference>
<dbReference type="InterPro" id="IPR007046">
    <property type="entry name" value="RNA_pol_sigma_54_core-bd"/>
</dbReference>
<dbReference type="PANTHER" id="PTHR32248">
    <property type="entry name" value="RNA POLYMERASE SIGMA-54 FACTOR"/>
    <property type="match status" value="1"/>
</dbReference>
<comment type="function">
    <text evidence="9">Sigma factors are initiation factors that promote the attachment of RNA polymerase to specific initiation sites and are then released.</text>
</comment>
<dbReference type="PRINTS" id="PR00045">
    <property type="entry name" value="SIGMA54FCT"/>
</dbReference>
<sequence length="479" mass="51664">MNPSIALQARQAQTLIFSPRLQQAVRLLQLSSQDYAQALREAAELNPFLEVDEPAGAVAPDGTAQPSTARVDADVEPAEAGGAFERITAAPPTGTRHLSHDESADLMKRVALPASLSAHLRAQVGVLRLTEREAALAQAVVEALDDDGYLRISLDDIALALGEDPDDMRDELRTALRRVQALDPAGVGARSVSECLCLQLDAISPASVRALAQRILETHIELLAAQDLRAIAHALGTPLAAVQCAAYAIRRLNPRPGWCHGETGARIVVADVMVKKVRGSWRTSLNAHALPRVRLNTACANLLDTRRNACVGPLKTYLEQARWMVETVAQRTSTILEVARAIVARQQMFLEHGPLAMKPLGLKEIADAVGVHASTVSRTVHNKYIATPAGVFELQYFFSRGLQHSAGGASAPVAVQQLIRELIAVEPPGAPLSDAALARQLAQQGFRIARRTITKYRQTLDIDPVERRRARSARLAAAA</sequence>
<dbReference type="Pfam" id="PF00309">
    <property type="entry name" value="Sigma54_AID"/>
    <property type="match status" value="1"/>
</dbReference>
<dbReference type="GO" id="GO:0000428">
    <property type="term" value="C:DNA-directed RNA polymerase complex"/>
    <property type="evidence" value="ECO:0007669"/>
    <property type="project" value="UniProtKB-KW"/>
</dbReference>
<feature type="domain" description="RNA polymerase sigma factor 54 core-binding" evidence="11">
    <location>
        <begin position="107"/>
        <end position="297"/>
    </location>
</feature>
<reference evidence="12 13" key="1">
    <citation type="submission" date="2019-10" db="EMBL/GenBank/DDBJ databases">
        <title>Complete genome sequence of Variovorax paradoxus 5C-2.</title>
        <authorList>
            <person name="Gogoleva N.E."/>
            <person name="Balkin A.S."/>
        </authorList>
    </citation>
    <scope>NUCLEOTIDE SEQUENCE [LARGE SCALE GENOMIC DNA]</scope>
    <source>
        <strain evidence="12 13">5C-2</strain>
    </source>
</reference>
<dbReference type="PROSITE" id="PS00718">
    <property type="entry name" value="SIGMA54_2"/>
    <property type="match status" value="1"/>
</dbReference>
<keyword evidence="7 9" id="KW-0238">DNA-binding</keyword>
<dbReference type="AlphaFoldDB" id="A0A5Q0M8R4"/>
<dbReference type="InterPro" id="IPR007634">
    <property type="entry name" value="RNA_pol_sigma_54_DNA-bd"/>
</dbReference>
<keyword evidence="2 9" id="KW-0240">DNA-directed RNA polymerase</keyword>
<evidence type="ECO:0000256" key="9">
    <source>
        <dbReference type="PIRNR" id="PIRNR000774"/>
    </source>
</evidence>
<dbReference type="Proteomes" id="UP000326780">
    <property type="component" value="Chromosome"/>
</dbReference>
<keyword evidence="3 9" id="KW-0808">Transferase</keyword>
<dbReference type="InterPro" id="IPR000394">
    <property type="entry name" value="RNA_pol_sigma_54"/>
</dbReference>
<dbReference type="GO" id="GO:0006352">
    <property type="term" value="P:DNA-templated transcription initiation"/>
    <property type="evidence" value="ECO:0007669"/>
    <property type="project" value="InterPro"/>
</dbReference>
<dbReference type="GO" id="GO:0003677">
    <property type="term" value="F:DNA binding"/>
    <property type="evidence" value="ECO:0007669"/>
    <property type="project" value="UniProtKB-KW"/>
</dbReference>
<keyword evidence="4 9" id="KW-0548">Nucleotidyltransferase</keyword>
<accession>A0A5Q0M8R4</accession>
<proteinExistence type="inferred from homology"/>
<dbReference type="NCBIfam" id="NF009118">
    <property type="entry name" value="PRK12469.1"/>
    <property type="match status" value="1"/>
</dbReference>
<dbReference type="RefSeq" id="WP_153284679.1">
    <property type="nucleotide sequence ID" value="NZ_CP045644.1"/>
</dbReference>
<dbReference type="InterPro" id="IPR038709">
    <property type="entry name" value="RpoN_core-bd_sf"/>
</dbReference>
<evidence type="ECO:0000256" key="8">
    <source>
        <dbReference type="ARBA" id="ARBA00023163"/>
    </source>
</evidence>
<evidence type="ECO:0000256" key="7">
    <source>
        <dbReference type="ARBA" id="ARBA00023125"/>
    </source>
</evidence>
<dbReference type="EMBL" id="CP045644">
    <property type="protein sequence ID" value="QFZ86180.1"/>
    <property type="molecule type" value="Genomic_DNA"/>
</dbReference>
<evidence type="ECO:0000259" key="11">
    <source>
        <dbReference type="Pfam" id="PF04963"/>
    </source>
</evidence>
<evidence type="ECO:0000313" key="13">
    <source>
        <dbReference type="Proteomes" id="UP000326780"/>
    </source>
</evidence>
<keyword evidence="6 9" id="KW-0731">Sigma factor</keyword>
<feature type="domain" description="RNA polymerase sigma factor 54 DNA-binding" evidence="10">
    <location>
        <begin position="315"/>
        <end position="469"/>
    </location>
</feature>
<dbReference type="GO" id="GO:0001216">
    <property type="term" value="F:DNA-binding transcription activator activity"/>
    <property type="evidence" value="ECO:0007669"/>
    <property type="project" value="InterPro"/>
</dbReference>
<evidence type="ECO:0000313" key="12">
    <source>
        <dbReference type="EMBL" id="QFZ86180.1"/>
    </source>
</evidence>
<evidence type="ECO:0000256" key="2">
    <source>
        <dbReference type="ARBA" id="ARBA00022478"/>
    </source>
</evidence>
<evidence type="ECO:0000256" key="1">
    <source>
        <dbReference type="ARBA" id="ARBA00008798"/>
    </source>
</evidence>
<dbReference type="NCBIfam" id="TIGR02395">
    <property type="entry name" value="rpoN_sigma"/>
    <property type="match status" value="1"/>
</dbReference>
<evidence type="ECO:0000256" key="5">
    <source>
        <dbReference type="ARBA" id="ARBA00023015"/>
    </source>
</evidence>
<dbReference type="PROSITE" id="PS50044">
    <property type="entry name" value="SIGMA54_3"/>
    <property type="match status" value="1"/>
</dbReference>
<dbReference type="Pfam" id="PF04552">
    <property type="entry name" value="Sigma54_DBD"/>
    <property type="match status" value="1"/>
</dbReference>